<protein>
    <submittedName>
        <fullName evidence="2">Uncharacterized protein</fullName>
    </submittedName>
</protein>
<organism evidence="2 3">
    <name type="scientific">Mugilogobius chulae</name>
    <name type="common">yellowstripe goby</name>
    <dbReference type="NCBI Taxonomy" id="88201"/>
    <lineage>
        <taxon>Eukaryota</taxon>
        <taxon>Metazoa</taxon>
        <taxon>Chordata</taxon>
        <taxon>Craniata</taxon>
        <taxon>Vertebrata</taxon>
        <taxon>Euteleostomi</taxon>
        <taxon>Actinopterygii</taxon>
        <taxon>Neopterygii</taxon>
        <taxon>Teleostei</taxon>
        <taxon>Neoteleostei</taxon>
        <taxon>Acanthomorphata</taxon>
        <taxon>Gobiaria</taxon>
        <taxon>Gobiiformes</taxon>
        <taxon>Gobioidei</taxon>
        <taxon>Gobiidae</taxon>
        <taxon>Gobionellinae</taxon>
        <taxon>Mugilogobius</taxon>
    </lineage>
</organism>
<evidence type="ECO:0000313" key="3">
    <source>
        <dbReference type="Proteomes" id="UP001460270"/>
    </source>
</evidence>
<dbReference type="AlphaFoldDB" id="A0AAW0N6W9"/>
<proteinExistence type="predicted"/>
<dbReference type="EMBL" id="JBBPFD010000018">
    <property type="protein sequence ID" value="KAK7889051.1"/>
    <property type="molecule type" value="Genomic_DNA"/>
</dbReference>
<sequence>MSPTITSALTPGEQSSAFIPNTPAGFELVWLSAPSVLHVLSGSTSDTDLLLRRAKTIITYMRHTRGRADVSIKTTRRGGVLLFYCLLFRNSSSTNLRDLALFPSGPSDSAQVSCAVANPLSGRPLPHDLRPLSCFISHRLQQPVDGAGPALSRESRTDSNCVRPE</sequence>
<reference evidence="3" key="1">
    <citation type="submission" date="2024-04" db="EMBL/GenBank/DDBJ databases">
        <title>Salinicola lusitanus LLJ914,a marine bacterium isolated from the Okinawa Trough.</title>
        <authorList>
            <person name="Li J."/>
        </authorList>
    </citation>
    <scope>NUCLEOTIDE SEQUENCE [LARGE SCALE GENOMIC DNA]</scope>
</reference>
<evidence type="ECO:0000256" key="1">
    <source>
        <dbReference type="SAM" id="MobiDB-lite"/>
    </source>
</evidence>
<keyword evidence="3" id="KW-1185">Reference proteome</keyword>
<dbReference type="Proteomes" id="UP001460270">
    <property type="component" value="Unassembled WGS sequence"/>
</dbReference>
<gene>
    <name evidence="2" type="ORF">WMY93_024611</name>
</gene>
<feature type="region of interest" description="Disordered" evidence="1">
    <location>
        <begin position="145"/>
        <end position="165"/>
    </location>
</feature>
<evidence type="ECO:0000313" key="2">
    <source>
        <dbReference type="EMBL" id="KAK7889051.1"/>
    </source>
</evidence>
<name>A0AAW0N6W9_9GOBI</name>
<accession>A0AAW0N6W9</accession>
<comment type="caution">
    <text evidence="2">The sequence shown here is derived from an EMBL/GenBank/DDBJ whole genome shotgun (WGS) entry which is preliminary data.</text>
</comment>